<protein>
    <submittedName>
        <fullName evidence="2">Uncharacterized protein</fullName>
    </submittedName>
</protein>
<accession>A0A2N9HQB8</accession>
<dbReference type="InterPro" id="IPR036691">
    <property type="entry name" value="Endo/exonu/phosph_ase_sf"/>
</dbReference>
<feature type="compositionally biased region" description="Pro residues" evidence="1">
    <location>
        <begin position="1"/>
        <end position="10"/>
    </location>
</feature>
<dbReference type="SUPFAM" id="SSF56219">
    <property type="entry name" value="DNase I-like"/>
    <property type="match status" value="1"/>
</dbReference>
<dbReference type="AlphaFoldDB" id="A0A2N9HQB8"/>
<feature type="region of interest" description="Disordered" evidence="1">
    <location>
        <begin position="57"/>
        <end position="80"/>
    </location>
</feature>
<feature type="region of interest" description="Disordered" evidence="1">
    <location>
        <begin position="1"/>
        <end position="30"/>
    </location>
</feature>
<evidence type="ECO:0000256" key="1">
    <source>
        <dbReference type="SAM" id="MobiDB-lite"/>
    </source>
</evidence>
<name>A0A2N9HQB8_FAGSY</name>
<sequence>MNPLPPPPANPMASTTTTTQPPLYFPPPSHTLFGPPSIQSMYTQPFPWYFQATHTQLPKSQSSHPFPETTNTNIRKPTQTLAPPIPLTQNFHATKPNIGTAPTHRTIGSGKENSIFHLGAKTFFLYFDGGRADPYNIKERRGRFQGSIWMGIAGYPTTPLAQSYGEESEEVEMLSEKGEGSDNGLMTLNGLDMESWRWMMVLVESPDRVQSPITCEPLARLICGFAEFTAQYSGDVLALEEAMSVWVEQTYKSFGKLVGMPIVEFESEVIALLRHIDTERKKIRLESRPRRPPSSTRKGWEALNAVNTAGGIILMWDKRILEKVDVRIGEYSVSCQWRSLEDGFMWTSTGVYGPNLDRARSFFWDELRGVRDRWAFPWVLVSGDWEDHFPDVNQKLLPKPVSDHSPLLVEAGGMARGKSAFKFENMWLKVDGFRDKVKGWWSSYSFSGPPSLVLAKKLKALKEDLKTGTGRFLGMWVLRRRELWLI</sequence>
<dbReference type="PANTHER" id="PTHR33710:SF71">
    <property type="entry name" value="ENDONUCLEASE_EXONUCLEASE_PHOSPHATASE DOMAIN-CONTAINING PROTEIN"/>
    <property type="match status" value="1"/>
</dbReference>
<organism evidence="2">
    <name type="scientific">Fagus sylvatica</name>
    <name type="common">Beechnut</name>
    <dbReference type="NCBI Taxonomy" id="28930"/>
    <lineage>
        <taxon>Eukaryota</taxon>
        <taxon>Viridiplantae</taxon>
        <taxon>Streptophyta</taxon>
        <taxon>Embryophyta</taxon>
        <taxon>Tracheophyta</taxon>
        <taxon>Spermatophyta</taxon>
        <taxon>Magnoliopsida</taxon>
        <taxon>eudicotyledons</taxon>
        <taxon>Gunneridae</taxon>
        <taxon>Pentapetalae</taxon>
        <taxon>rosids</taxon>
        <taxon>fabids</taxon>
        <taxon>Fagales</taxon>
        <taxon>Fagaceae</taxon>
        <taxon>Fagus</taxon>
    </lineage>
</organism>
<dbReference type="PANTHER" id="PTHR33710">
    <property type="entry name" value="BNAC02G09200D PROTEIN"/>
    <property type="match status" value="1"/>
</dbReference>
<gene>
    <name evidence="2" type="ORF">FSB_LOCUS44198</name>
</gene>
<proteinExistence type="predicted"/>
<evidence type="ECO:0000313" key="2">
    <source>
        <dbReference type="EMBL" id="SPD16316.1"/>
    </source>
</evidence>
<dbReference type="EMBL" id="OIVN01004256">
    <property type="protein sequence ID" value="SPD16316.1"/>
    <property type="molecule type" value="Genomic_DNA"/>
</dbReference>
<reference evidence="2" key="1">
    <citation type="submission" date="2018-02" db="EMBL/GenBank/DDBJ databases">
        <authorList>
            <person name="Cohen D.B."/>
            <person name="Kent A.D."/>
        </authorList>
    </citation>
    <scope>NUCLEOTIDE SEQUENCE</scope>
</reference>
<feature type="compositionally biased region" description="Low complexity" evidence="1">
    <location>
        <begin position="11"/>
        <end position="22"/>
    </location>
</feature>